<evidence type="ECO:0000256" key="4">
    <source>
        <dbReference type="ARBA" id="ARBA00022525"/>
    </source>
</evidence>
<evidence type="ECO:0000256" key="10">
    <source>
        <dbReference type="ARBA" id="ARBA00022833"/>
    </source>
</evidence>
<keyword evidence="6 17" id="KW-0165">Cleavage on pair of basic residues</keyword>
<evidence type="ECO:0000256" key="9">
    <source>
        <dbReference type="ARBA" id="ARBA00022801"/>
    </source>
</evidence>
<evidence type="ECO:0000256" key="17">
    <source>
        <dbReference type="RuleBase" id="RU361126"/>
    </source>
</evidence>
<feature type="domain" description="Lysine-specific metallo-endopeptidase" evidence="19">
    <location>
        <begin position="195"/>
        <end position="348"/>
    </location>
</feature>
<dbReference type="GO" id="GO:0006508">
    <property type="term" value="P:proteolysis"/>
    <property type="evidence" value="ECO:0007669"/>
    <property type="project" value="UniProtKB-KW"/>
</dbReference>
<dbReference type="InterPro" id="IPR001384">
    <property type="entry name" value="Peptidase_M35"/>
</dbReference>
<evidence type="ECO:0000256" key="16">
    <source>
        <dbReference type="PIRSR" id="PIRSR601384-3"/>
    </source>
</evidence>
<evidence type="ECO:0000256" key="5">
    <source>
        <dbReference type="ARBA" id="ARBA00022670"/>
    </source>
</evidence>
<keyword evidence="9 17" id="KW-0378">Hydrolase</keyword>
<dbReference type="CDD" id="cd11008">
    <property type="entry name" value="M35_deuterolysin_like"/>
    <property type="match status" value="1"/>
</dbReference>
<dbReference type="Gene3D" id="2.60.40.2970">
    <property type="match status" value="1"/>
</dbReference>
<evidence type="ECO:0000256" key="2">
    <source>
        <dbReference type="ARBA" id="ARBA00004613"/>
    </source>
</evidence>
<evidence type="ECO:0000313" key="20">
    <source>
        <dbReference type="EMBL" id="KAF5859405.1"/>
    </source>
</evidence>
<name>A0A8H6A2I0_PETAA</name>
<evidence type="ECO:0000256" key="8">
    <source>
        <dbReference type="ARBA" id="ARBA00022729"/>
    </source>
</evidence>
<keyword evidence="13" id="KW-1015">Disulfide bond</keyword>
<feature type="compositionally biased region" description="Gly residues" evidence="18">
    <location>
        <begin position="359"/>
        <end position="371"/>
    </location>
</feature>
<evidence type="ECO:0000256" key="3">
    <source>
        <dbReference type="ARBA" id="ARBA00010279"/>
    </source>
</evidence>
<dbReference type="Proteomes" id="UP000541154">
    <property type="component" value="Unassembled WGS sequence"/>
</dbReference>
<dbReference type="InterPro" id="IPR029463">
    <property type="entry name" value="Lys_MEP"/>
</dbReference>
<proteinExistence type="inferred from homology"/>
<dbReference type="SMART" id="SM01351">
    <property type="entry name" value="Aspzincin_M35"/>
    <property type="match status" value="1"/>
</dbReference>
<comment type="catalytic activity">
    <reaction evidence="1 17">
        <text>Preferential cleavage of bonds with hydrophobic residues in P1'. Also 3-Asn-|-Gln-4 and 8-Gly-|-Ser-9 bonds in insulin B chain.</text>
        <dbReference type="EC" id="3.4.24.39"/>
    </reaction>
</comment>
<feature type="compositionally biased region" description="Gly residues" evidence="18">
    <location>
        <begin position="528"/>
        <end position="537"/>
    </location>
</feature>
<protein>
    <recommendedName>
        <fullName evidence="17">Neutral protease 2</fullName>
        <ecNumber evidence="17">3.4.24.39</ecNumber>
    </recommendedName>
    <alternativeName>
        <fullName evidence="17">Deuterolysin</fullName>
    </alternativeName>
</protein>
<dbReference type="EC" id="3.4.24.39" evidence="17"/>
<keyword evidence="21" id="KW-1185">Reference proteome</keyword>
<dbReference type="Pfam" id="PF02102">
    <property type="entry name" value="Peptidase_M35"/>
    <property type="match status" value="1"/>
</dbReference>
<evidence type="ECO:0000259" key="19">
    <source>
        <dbReference type="SMART" id="SM01351"/>
    </source>
</evidence>
<comment type="function">
    <text evidence="17">Secreted metalloproteinase that allows assimilation of proteinaceous substrates. Shows high activities on basic nuclear substrates such as histone and protamine.</text>
</comment>
<feature type="compositionally biased region" description="Gly residues" evidence="18">
    <location>
        <begin position="379"/>
        <end position="440"/>
    </location>
</feature>
<reference evidence="20 21" key="1">
    <citation type="submission" date="2019-04" db="EMBL/GenBank/DDBJ databases">
        <title>Aspergillus burnettii sp. nov., novel species from soil in southeast Queensland.</title>
        <authorList>
            <person name="Gilchrist C.L.M."/>
            <person name="Pitt J.I."/>
            <person name="Lange L."/>
            <person name="Lacey H.J."/>
            <person name="Vuong D."/>
            <person name="Midgley D.J."/>
            <person name="Greenfield P."/>
            <person name="Bradbury M."/>
            <person name="Lacey E."/>
            <person name="Busk P.K."/>
            <person name="Pilgaard B."/>
            <person name="Chooi Y.H."/>
            <person name="Piggott A.M."/>
        </authorList>
    </citation>
    <scope>NUCLEOTIDE SEQUENCE [LARGE SCALE GENOMIC DNA]</scope>
    <source>
        <strain evidence="20 21">FRR 5400</strain>
    </source>
</reference>
<dbReference type="PANTHER" id="PTHR37016:SF3">
    <property type="entry name" value="NEUTRAL PROTEASE 2-RELATED"/>
    <property type="match status" value="1"/>
</dbReference>
<evidence type="ECO:0000256" key="18">
    <source>
        <dbReference type="SAM" id="MobiDB-lite"/>
    </source>
</evidence>
<dbReference type="Gene3D" id="3.40.390.10">
    <property type="entry name" value="Collagenase (Catalytic Domain)"/>
    <property type="match status" value="1"/>
</dbReference>
<evidence type="ECO:0000313" key="21">
    <source>
        <dbReference type="Proteomes" id="UP000541154"/>
    </source>
</evidence>
<keyword evidence="8 17" id="KW-0732">Signal</keyword>
<comment type="similarity">
    <text evidence="3 17">Belongs to the peptidase M35 family.</text>
</comment>
<accession>A0A8H6A2I0</accession>
<keyword evidence="10 15" id="KW-0862">Zinc</keyword>
<feature type="binding site" evidence="15">
    <location>
        <position position="320"/>
    </location>
    <ligand>
        <name>Zn(2+)</name>
        <dbReference type="ChEBI" id="CHEBI:29105"/>
        <note>catalytic</note>
    </ligand>
</feature>
<keyword evidence="11 17" id="KW-0482">Metalloprotease</keyword>
<comment type="subcellular location">
    <subcellularLocation>
        <location evidence="2 17">Secreted</location>
    </subcellularLocation>
</comment>
<feature type="chain" id="PRO_5034824620" description="Neutral protease 2" evidence="17">
    <location>
        <begin position="19"/>
        <end position="557"/>
    </location>
</feature>
<evidence type="ECO:0000256" key="15">
    <source>
        <dbReference type="PIRSR" id="PIRSR601384-2"/>
    </source>
</evidence>
<feature type="disulfide bond" evidence="16">
    <location>
        <begin position="185"/>
        <end position="255"/>
    </location>
</feature>
<feature type="compositionally biased region" description="Gly residues" evidence="18">
    <location>
        <begin position="447"/>
        <end position="461"/>
    </location>
</feature>
<dbReference type="GO" id="GO:0046872">
    <property type="term" value="F:metal ion binding"/>
    <property type="evidence" value="ECO:0007669"/>
    <property type="project" value="UniProtKB-KW"/>
</dbReference>
<feature type="disulfide bond" evidence="16">
    <location>
        <begin position="263"/>
        <end position="281"/>
    </location>
</feature>
<evidence type="ECO:0000256" key="1">
    <source>
        <dbReference type="ARBA" id="ARBA00001187"/>
    </source>
</evidence>
<sequence length="557" mass="57785">MSFFQLVQFFGLLTLAAGKPVHLPRQASGAPQDGAQNLIDVQLEALGNSTVKALIKNVADESLRVVKRGGLLDKDLPTKKVVVSGSENPTFSGARVDYINSHLTPEAFMDLAPNQTVESIFDIADSHDLAAGKKYSAIADGMLEYTKADDHKKFFVVPYKSNSIDFEAPENVESRLTARATMSGCDGQYDQLMKDNLKRVSEMATAAAKDARDGSSGLLKKFFKSDSEADKKEVSGRLEAIAKEATSTGTLTYYCQAEAQDSCGGNIAAITYPTMNRVVNCQAYYETQQVVNECGYLDQAAISLHEFAHATSVYSPGTEDVVYGLQGVLGLDNAQAKNNADSYAYYANAVFNKCSAEGGEQGGSPPGGQTGGSSSPFGQGTGQGNEQGGNQGAGPTGTQIGGGSSSPFGQGTGQGNEMGGGSISPFGQGTGQGNEMGGGPNSPFGQGTQGNGQDFGQGTQGDMGPWEVIPAEEITPSGSGWPSGFGNQGWGNNQGSQPYGGPSSTDFQEVSSAPSGNSPYGEGSFGNPSGGSFGDGGSAPWSSQGFGEGSGWFKRDQ</sequence>
<dbReference type="EMBL" id="SPNV01000166">
    <property type="protein sequence ID" value="KAF5859405.1"/>
    <property type="molecule type" value="Genomic_DNA"/>
</dbReference>
<keyword evidence="4 17" id="KW-0964">Secreted</keyword>
<dbReference type="SUPFAM" id="SSF55486">
    <property type="entry name" value="Metalloproteases ('zincins'), catalytic domain"/>
    <property type="match status" value="1"/>
</dbReference>
<evidence type="ECO:0000256" key="7">
    <source>
        <dbReference type="ARBA" id="ARBA00022723"/>
    </source>
</evidence>
<evidence type="ECO:0000256" key="12">
    <source>
        <dbReference type="ARBA" id="ARBA00023145"/>
    </source>
</evidence>
<keyword evidence="12" id="KW-0865">Zymogen</keyword>
<feature type="region of interest" description="Disordered" evidence="18">
    <location>
        <begin position="357"/>
        <end position="557"/>
    </location>
</feature>
<dbReference type="InterPro" id="IPR050414">
    <property type="entry name" value="Fungal_M35_metalloproteases"/>
</dbReference>
<comment type="cofactor">
    <cofactor evidence="15 17">
        <name>Zn(2+)</name>
        <dbReference type="ChEBI" id="CHEBI:29105"/>
    </cofactor>
    <text evidence="15 17">Binds 1 zinc ion per subunit.</text>
</comment>
<feature type="signal peptide" evidence="17">
    <location>
        <begin position="1"/>
        <end position="18"/>
    </location>
</feature>
<organism evidence="20 21">
    <name type="scientific">Petromyces alliaceus</name>
    <name type="common">Aspergillus alliaceus</name>
    <dbReference type="NCBI Taxonomy" id="209559"/>
    <lineage>
        <taxon>Eukaryota</taxon>
        <taxon>Fungi</taxon>
        <taxon>Dikarya</taxon>
        <taxon>Ascomycota</taxon>
        <taxon>Pezizomycotina</taxon>
        <taxon>Eurotiomycetes</taxon>
        <taxon>Eurotiomycetidae</taxon>
        <taxon>Eurotiales</taxon>
        <taxon>Aspergillaceae</taxon>
        <taxon>Aspergillus</taxon>
        <taxon>Aspergillus subgen. Circumdati</taxon>
    </lineage>
</organism>
<dbReference type="InterPro" id="IPR024079">
    <property type="entry name" value="MetalloPept_cat_dom_sf"/>
</dbReference>
<dbReference type="PANTHER" id="PTHR37016">
    <property type="match status" value="1"/>
</dbReference>
<dbReference type="GO" id="GO:0005576">
    <property type="term" value="C:extracellular region"/>
    <property type="evidence" value="ECO:0007669"/>
    <property type="project" value="UniProtKB-SubCell"/>
</dbReference>
<feature type="binding site" evidence="15">
    <location>
        <position position="305"/>
    </location>
    <ligand>
        <name>Zn(2+)</name>
        <dbReference type="ChEBI" id="CHEBI:29105"/>
        <note>catalytic</note>
    </ligand>
</feature>
<keyword evidence="7 15" id="KW-0479">Metal-binding</keyword>
<evidence type="ECO:0000256" key="6">
    <source>
        <dbReference type="ARBA" id="ARBA00022685"/>
    </source>
</evidence>
<feature type="binding site" evidence="15">
    <location>
        <position position="309"/>
    </location>
    <ligand>
        <name>Zn(2+)</name>
        <dbReference type="ChEBI" id="CHEBI:29105"/>
        <note>catalytic</note>
    </ligand>
</feature>
<dbReference type="GO" id="GO:0004222">
    <property type="term" value="F:metalloendopeptidase activity"/>
    <property type="evidence" value="ECO:0007669"/>
    <property type="project" value="InterPro"/>
</dbReference>
<evidence type="ECO:0000256" key="13">
    <source>
        <dbReference type="ARBA" id="ARBA00023157"/>
    </source>
</evidence>
<feature type="active site" evidence="14">
    <location>
        <position position="306"/>
    </location>
</feature>
<dbReference type="PRINTS" id="PR00768">
    <property type="entry name" value="DEUTEROLYSIN"/>
</dbReference>
<gene>
    <name evidence="20" type="ORF">ETB97_002912</name>
</gene>
<evidence type="ECO:0000256" key="11">
    <source>
        <dbReference type="ARBA" id="ARBA00023049"/>
    </source>
</evidence>
<evidence type="ECO:0000256" key="14">
    <source>
        <dbReference type="PIRSR" id="PIRSR601384-1"/>
    </source>
</evidence>
<dbReference type="AlphaFoldDB" id="A0A8H6A2I0"/>
<comment type="caution">
    <text evidence="20">The sequence shown here is derived from an EMBL/GenBank/DDBJ whole genome shotgun (WGS) entry which is preliminary data.</text>
</comment>
<feature type="compositionally biased region" description="Polar residues" evidence="18">
    <location>
        <begin position="502"/>
        <end position="518"/>
    </location>
</feature>
<keyword evidence="5 17" id="KW-0645">Protease</keyword>